<dbReference type="GO" id="GO:0004190">
    <property type="term" value="F:aspartic-type endopeptidase activity"/>
    <property type="evidence" value="ECO:0007669"/>
    <property type="project" value="InterPro"/>
</dbReference>
<evidence type="ECO:0000256" key="6">
    <source>
        <dbReference type="ARBA" id="ARBA00022918"/>
    </source>
</evidence>
<dbReference type="InterPro" id="IPR001878">
    <property type="entry name" value="Znf_CCHC"/>
</dbReference>
<dbReference type="SUPFAM" id="SSF57756">
    <property type="entry name" value="Retrovirus zinc finger-like domains"/>
    <property type="match status" value="1"/>
</dbReference>
<keyword evidence="4" id="KW-0255">Endonuclease</keyword>
<dbReference type="Gene3D" id="3.10.10.10">
    <property type="entry name" value="HIV Type 1 Reverse Transcriptase, subunit A, domain 1"/>
    <property type="match status" value="1"/>
</dbReference>
<dbReference type="PROSITE" id="PS50158">
    <property type="entry name" value="ZF_CCHC"/>
    <property type="match status" value="1"/>
</dbReference>
<keyword evidence="5" id="KW-0378">Hydrolase</keyword>
<dbReference type="InterPro" id="IPR036875">
    <property type="entry name" value="Znf_CCHC_sf"/>
</dbReference>
<dbReference type="SUPFAM" id="SSF53098">
    <property type="entry name" value="Ribonuclease H-like"/>
    <property type="match status" value="1"/>
</dbReference>
<dbReference type="Gene3D" id="3.30.70.270">
    <property type="match status" value="1"/>
</dbReference>
<proteinExistence type="predicted"/>
<evidence type="ECO:0000256" key="4">
    <source>
        <dbReference type="ARBA" id="ARBA00022759"/>
    </source>
</evidence>
<keyword evidence="7" id="KW-0863">Zinc-finger</keyword>
<dbReference type="PROSITE" id="PS00141">
    <property type="entry name" value="ASP_PROTEASE"/>
    <property type="match status" value="1"/>
</dbReference>
<reference evidence="11 12" key="1">
    <citation type="submission" date="2020-04" db="EMBL/GenBank/DDBJ databases">
        <title>Perkinsus chesapeaki whole genome sequence.</title>
        <authorList>
            <person name="Bogema D.R."/>
        </authorList>
    </citation>
    <scope>NUCLEOTIDE SEQUENCE [LARGE SCALE GENOMIC DNA]</scope>
    <source>
        <strain evidence="11">ATCC PRA-425</strain>
    </source>
</reference>
<dbReference type="SMART" id="SM00343">
    <property type="entry name" value="ZnF_C2HC"/>
    <property type="match status" value="1"/>
</dbReference>
<keyword evidence="1" id="KW-0808">Transferase</keyword>
<evidence type="ECO:0000313" key="12">
    <source>
        <dbReference type="Proteomes" id="UP000591131"/>
    </source>
</evidence>
<dbReference type="InterPro" id="IPR021109">
    <property type="entry name" value="Peptidase_aspartic_dom_sf"/>
</dbReference>
<evidence type="ECO:0000259" key="10">
    <source>
        <dbReference type="PROSITE" id="PS50994"/>
    </source>
</evidence>
<dbReference type="EMBL" id="JAAPAO010000521">
    <property type="protein sequence ID" value="KAF4657842.1"/>
    <property type="molecule type" value="Genomic_DNA"/>
</dbReference>
<feature type="domain" description="Integrase catalytic" evidence="10">
    <location>
        <begin position="1352"/>
        <end position="1440"/>
    </location>
</feature>
<dbReference type="InterPro" id="IPR050951">
    <property type="entry name" value="Retrovirus_Pol_polyprotein"/>
</dbReference>
<dbReference type="PANTHER" id="PTHR37984:SF5">
    <property type="entry name" value="PROTEIN NYNRIN-LIKE"/>
    <property type="match status" value="1"/>
</dbReference>
<name>A0A7J6LF26_PERCH</name>
<gene>
    <name evidence="11" type="ORF">FOL47_008291</name>
</gene>
<dbReference type="GO" id="GO:0015074">
    <property type="term" value="P:DNA integration"/>
    <property type="evidence" value="ECO:0007669"/>
    <property type="project" value="InterPro"/>
</dbReference>
<dbReference type="Gene3D" id="2.40.70.10">
    <property type="entry name" value="Acid Proteases"/>
    <property type="match status" value="1"/>
</dbReference>
<protein>
    <submittedName>
        <fullName evidence="11">Uncharacterized protein</fullName>
    </submittedName>
</protein>
<dbReference type="PANTHER" id="PTHR37984">
    <property type="entry name" value="PROTEIN CBG26694"/>
    <property type="match status" value="1"/>
</dbReference>
<comment type="caution">
    <text evidence="11">The sequence shown here is derived from an EMBL/GenBank/DDBJ whole genome shotgun (WGS) entry which is preliminary data.</text>
</comment>
<evidence type="ECO:0000256" key="5">
    <source>
        <dbReference type="ARBA" id="ARBA00022801"/>
    </source>
</evidence>
<dbReference type="Pfam" id="PF00098">
    <property type="entry name" value="zf-CCHC"/>
    <property type="match status" value="1"/>
</dbReference>
<sequence>MAPRAITSSNNDDLPLSEIEDLVLKNVEDLCAGKPLMLGNVMEQLCAIVKGVLLKKESTLSSKPNQLADSLFNYVWPHLIDELSIEDSINETDKRVIRARKITSVKFLNYDKYNLLPAFSDDEGDITSQDRRDAKKSVNGVDLLKGGKFSGKDDSRSIRRVLISLRDTAIDEGWSALEYREMMKRQITPEARKVVHPVAVTTYAELKLELKREVSGLLIAYGRGDSGKLDSWLSLLQLRQGKNEKLSAFAQRFQDAQEEARCFGNDIDDYQSTLQFASAVNTNWAFSAANLIGTGVTNLDDLVARLISEERVFKRALNGSPDSVTVVPSPTRAVPATASGDAKVPIGTSPSPLKVCYYCREPGHLKSECPKLAQKEARSKAHDKPDPKKPGLGDDSTVRPTSSTTSQAAAMVVHKEPECLKEAEENCPAVRQVAICFHSSLRKKGGNEKLWKRALFDSGASLNYIGLSLVKSLQLAGCPCKVDNDKKHSVLLADGSHVDSEGRIELVISYDGSSKRLFFHIVPSLSPKLFIGWEGMTQLGIVIDPSHHGIFCSSNGLNEDDDVGNDLSRAPLLARVGRIPDDYISVKKTLEKYDPDLEKYDRWFHLSSAPAYKMRVRRLLPSEQRDTPEQVYCFELDLQGAMHPIDDISYSRDYSGKLIQRLSSEEKDLFYKEVESYVDKNWWRKETDSSFSVSKQASDQPPLAPLGLLGIPPIVVFPVKQPGKSTAIRPCCDCRLCNSVSERASYLGADVSTLTSRLLGSYRQNDSFCTLDCSRAFYRLRTNVRLPLVINGQKYSSDRVIFGLVAGPSSLEFAMNYVLQYTASQKQDYFGIRYDVITGAQKVNKSWIYLDDICIAGPFDALMRFKAAFVETSKKFGLLFPEAKQGVLTPDSGSKRIPHLGSFWGIEDGCLKCFCKRNIARYNELCRVSVRSKRFFFALAGLLTDYPVGHARSRLAVDTIRSIVGSYKSDWDANLDLSPEHVDQVEKLIKILKEDFERPCEHCSASCDIAILECDASSAGFGYIFRLGRFESSRAKPFTKSQSAWHINRREAWCILQGLLSNLPLLEEYTADRERPLRVVVISDSKSAISWLRDNHVYAKSVERLALRRMLNTFEDIRDIFDRMNVQLEFKKVPGIDNVAADELSRLLITWGISSPDNSVTETITEKSDLKSMVRSSSSEKLGEEKLEINGPIEVCSQVLDLQSEDPKKIVLWLLQVQSNDSFISEMRSFLSNESKNDYLRRLLKNEGRWYQLDHHGLVVECRFRNGEVTAPRFCILLPNYPQLLSGFARHYHETNGHCSVRYVQYLFTRDFVAPKFRQVAETVIRECSQCVEKRVKLASSGGRCSYGDSTVDLDGVWSTVYADVGDMLIKDRFGYRYFVAMVDALSSFCWLVPLKSLEARELCRAVSGVCERVGWCHNFKSDNGGAFISRLFRSLLKSQ</sequence>
<dbReference type="InterPro" id="IPR001969">
    <property type="entry name" value="Aspartic_peptidase_AS"/>
</dbReference>
<keyword evidence="7" id="KW-0479">Metal-binding</keyword>
<dbReference type="PROSITE" id="PS50994">
    <property type="entry name" value="INTEGRASE"/>
    <property type="match status" value="1"/>
</dbReference>
<feature type="compositionally biased region" description="Polar residues" evidence="8">
    <location>
        <begin position="398"/>
        <end position="408"/>
    </location>
</feature>
<organism evidence="11 12">
    <name type="scientific">Perkinsus chesapeaki</name>
    <name type="common">Clam parasite</name>
    <name type="synonym">Perkinsus andrewsi</name>
    <dbReference type="NCBI Taxonomy" id="330153"/>
    <lineage>
        <taxon>Eukaryota</taxon>
        <taxon>Sar</taxon>
        <taxon>Alveolata</taxon>
        <taxon>Perkinsozoa</taxon>
        <taxon>Perkinsea</taxon>
        <taxon>Perkinsida</taxon>
        <taxon>Perkinsidae</taxon>
        <taxon>Perkinsus</taxon>
    </lineage>
</organism>
<dbReference type="SUPFAM" id="SSF56672">
    <property type="entry name" value="DNA/RNA polymerases"/>
    <property type="match status" value="1"/>
</dbReference>
<evidence type="ECO:0000256" key="2">
    <source>
        <dbReference type="ARBA" id="ARBA00022695"/>
    </source>
</evidence>
<dbReference type="GO" id="GO:0006508">
    <property type="term" value="P:proteolysis"/>
    <property type="evidence" value="ECO:0007669"/>
    <property type="project" value="InterPro"/>
</dbReference>
<dbReference type="InterPro" id="IPR043502">
    <property type="entry name" value="DNA/RNA_pol_sf"/>
</dbReference>
<dbReference type="GO" id="GO:0008270">
    <property type="term" value="F:zinc ion binding"/>
    <property type="evidence" value="ECO:0007669"/>
    <property type="project" value="UniProtKB-KW"/>
</dbReference>
<dbReference type="InterPro" id="IPR001584">
    <property type="entry name" value="Integrase_cat-core"/>
</dbReference>
<evidence type="ECO:0000313" key="11">
    <source>
        <dbReference type="EMBL" id="KAF4657842.1"/>
    </source>
</evidence>
<dbReference type="InterPro" id="IPR012337">
    <property type="entry name" value="RNaseH-like_sf"/>
</dbReference>
<dbReference type="Gene3D" id="4.10.60.10">
    <property type="entry name" value="Zinc finger, CCHC-type"/>
    <property type="match status" value="1"/>
</dbReference>
<dbReference type="GO" id="GO:0004519">
    <property type="term" value="F:endonuclease activity"/>
    <property type="evidence" value="ECO:0007669"/>
    <property type="project" value="UniProtKB-KW"/>
</dbReference>
<feature type="compositionally biased region" description="Basic and acidic residues" evidence="8">
    <location>
        <begin position="372"/>
        <end position="392"/>
    </location>
</feature>
<dbReference type="Gene3D" id="3.30.420.10">
    <property type="entry name" value="Ribonuclease H-like superfamily/Ribonuclease H"/>
    <property type="match status" value="2"/>
</dbReference>
<evidence type="ECO:0000256" key="3">
    <source>
        <dbReference type="ARBA" id="ARBA00022722"/>
    </source>
</evidence>
<evidence type="ECO:0000256" key="1">
    <source>
        <dbReference type="ARBA" id="ARBA00022679"/>
    </source>
</evidence>
<evidence type="ECO:0000256" key="7">
    <source>
        <dbReference type="PROSITE-ProRule" id="PRU00047"/>
    </source>
</evidence>
<keyword evidence="6" id="KW-0695">RNA-directed DNA polymerase</keyword>
<dbReference type="CDD" id="cd00303">
    <property type="entry name" value="retropepsin_like"/>
    <property type="match status" value="1"/>
</dbReference>
<dbReference type="GO" id="GO:0003964">
    <property type="term" value="F:RNA-directed DNA polymerase activity"/>
    <property type="evidence" value="ECO:0007669"/>
    <property type="project" value="UniProtKB-KW"/>
</dbReference>
<evidence type="ECO:0000256" key="8">
    <source>
        <dbReference type="SAM" id="MobiDB-lite"/>
    </source>
</evidence>
<feature type="region of interest" description="Disordered" evidence="8">
    <location>
        <begin position="372"/>
        <end position="409"/>
    </location>
</feature>
<evidence type="ECO:0000259" key="9">
    <source>
        <dbReference type="PROSITE" id="PS50158"/>
    </source>
</evidence>
<dbReference type="OrthoDB" id="6343797at2759"/>
<keyword evidence="3" id="KW-0540">Nuclease</keyword>
<accession>A0A7J6LF26</accession>
<dbReference type="Proteomes" id="UP000591131">
    <property type="component" value="Unassembled WGS sequence"/>
</dbReference>
<feature type="domain" description="CCHC-type" evidence="9">
    <location>
        <begin position="356"/>
        <end position="371"/>
    </location>
</feature>
<keyword evidence="12" id="KW-1185">Reference proteome</keyword>
<dbReference type="InterPro" id="IPR043128">
    <property type="entry name" value="Rev_trsase/Diguanyl_cyclase"/>
</dbReference>
<keyword evidence="7" id="KW-0862">Zinc</keyword>
<dbReference type="InterPro" id="IPR036397">
    <property type="entry name" value="RNaseH_sf"/>
</dbReference>
<keyword evidence="2" id="KW-0548">Nucleotidyltransferase</keyword>
<dbReference type="GO" id="GO:0003676">
    <property type="term" value="F:nucleic acid binding"/>
    <property type="evidence" value="ECO:0007669"/>
    <property type="project" value="InterPro"/>
</dbReference>